<keyword evidence="9 13" id="KW-0333">Golgi apparatus</keyword>
<comment type="caution">
    <text evidence="17">The sequence shown here is derived from an EMBL/GenBank/DDBJ whole genome shotgun (WGS) entry which is preliminary data.</text>
</comment>
<evidence type="ECO:0000256" key="4">
    <source>
        <dbReference type="ARBA" id="ARBA00022490"/>
    </source>
</evidence>
<dbReference type="InterPro" id="IPR034735">
    <property type="entry name" value="NEMO_ZF"/>
</dbReference>
<reference evidence="17" key="1">
    <citation type="submission" date="2022-07" db="EMBL/GenBank/DDBJ databases">
        <title>Chromosome-level genome of Muraenolepis orangiensis.</title>
        <authorList>
            <person name="Kim J."/>
        </authorList>
    </citation>
    <scope>NUCLEOTIDE SEQUENCE</scope>
    <source>
        <strain evidence="17">KU_S4_2022</strain>
        <tissue evidence="17">Muscle</tissue>
    </source>
</reference>
<evidence type="ECO:0000313" key="18">
    <source>
        <dbReference type="Proteomes" id="UP001148018"/>
    </source>
</evidence>
<evidence type="ECO:0000256" key="2">
    <source>
        <dbReference type="ARBA" id="ARBA00004601"/>
    </source>
</evidence>
<evidence type="ECO:0000313" key="17">
    <source>
        <dbReference type="EMBL" id="KAJ3612013.1"/>
    </source>
</evidence>
<dbReference type="InterPro" id="IPR051301">
    <property type="entry name" value="Optineurin/NFkB_EssMod"/>
</dbReference>
<evidence type="ECO:0000256" key="7">
    <source>
        <dbReference type="ARBA" id="ARBA00022771"/>
    </source>
</evidence>
<feature type="coiled-coil region" evidence="14">
    <location>
        <begin position="244"/>
        <end position="395"/>
    </location>
</feature>
<dbReference type="CDD" id="cd09803">
    <property type="entry name" value="UBAN"/>
    <property type="match status" value="1"/>
</dbReference>
<evidence type="ECO:0000256" key="14">
    <source>
        <dbReference type="SAM" id="Coils"/>
    </source>
</evidence>
<keyword evidence="18" id="KW-1185">Reference proteome</keyword>
<evidence type="ECO:0000256" key="3">
    <source>
        <dbReference type="ARBA" id="ARBA00018548"/>
    </source>
</evidence>
<keyword evidence="11 13" id="KW-0968">Cytoplasmic vesicle</keyword>
<feature type="compositionally biased region" description="Pro residues" evidence="15">
    <location>
        <begin position="229"/>
        <end position="239"/>
    </location>
</feature>
<keyword evidence="4 13" id="KW-0963">Cytoplasm</keyword>
<dbReference type="GO" id="GO:0005634">
    <property type="term" value="C:nucleus"/>
    <property type="evidence" value="ECO:0007669"/>
    <property type="project" value="TreeGrafter"/>
</dbReference>
<dbReference type="OrthoDB" id="6343844at2759"/>
<dbReference type="Proteomes" id="UP001148018">
    <property type="component" value="Unassembled WGS sequence"/>
</dbReference>
<evidence type="ECO:0000256" key="5">
    <source>
        <dbReference type="ARBA" id="ARBA00022723"/>
    </source>
</evidence>
<feature type="region of interest" description="Disordered" evidence="15">
    <location>
        <begin position="219"/>
        <end position="243"/>
    </location>
</feature>
<name>A0A9Q0IW57_9TELE</name>
<evidence type="ECO:0000256" key="12">
    <source>
        <dbReference type="PROSITE-ProRule" id="PRU01142"/>
    </source>
</evidence>
<dbReference type="GO" id="GO:0055037">
    <property type="term" value="C:recycling endosome"/>
    <property type="evidence" value="ECO:0007669"/>
    <property type="project" value="UniProtKB-SubCell"/>
</dbReference>
<gene>
    <name evidence="17" type="ORF">NHX12_020291</name>
</gene>
<evidence type="ECO:0000256" key="13">
    <source>
        <dbReference type="RuleBase" id="RU367122"/>
    </source>
</evidence>
<dbReference type="GO" id="GO:0005794">
    <property type="term" value="C:Golgi apparatus"/>
    <property type="evidence" value="ECO:0007669"/>
    <property type="project" value="UniProtKB-SubCell"/>
</dbReference>
<dbReference type="GO" id="GO:0048471">
    <property type="term" value="C:perinuclear region of cytoplasm"/>
    <property type="evidence" value="ECO:0007669"/>
    <property type="project" value="UniProtKB-SubCell"/>
</dbReference>
<dbReference type="GO" id="GO:0090161">
    <property type="term" value="P:Golgi ribbon formation"/>
    <property type="evidence" value="ECO:0007669"/>
    <property type="project" value="TreeGrafter"/>
</dbReference>
<feature type="coiled-coil region" evidence="14">
    <location>
        <begin position="181"/>
        <end position="215"/>
    </location>
</feature>
<dbReference type="PANTHER" id="PTHR31553">
    <property type="entry name" value="NF-KAPPA-B ESSENTIAL MODULATOR"/>
    <property type="match status" value="1"/>
</dbReference>
<comment type="subcellular location">
    <subcellularLocation>
        <location evidence="13">Cytoplasm</location>
        <location evidence="13">Perinuclear region</location>
    </subcellularLocation>
    <subcellularLocation>
        <location evidence="13">Golgi apparatus</location>
    </subcellularLocation>
    <subcellularLocation>
        <location evidence="2 13">Golgi apparatus</location>
        <location evidence="2 13">trans-Golgi network</location>
    </subcellularLocation>
    <subcellularLocation>
        <location evidence="1 13">Cytoplasmic vesicle</location>
        <location evidence="1 13">Autophagosome</location>
    </subcellularLocation>
    <subcellularLocation>
        <location evidence="13">Cytoplasmic vesicle</location>
    </subcellularLocation>
    <subcellularLocation>
        <location evidence="13">Recycling endosome</location>
    </subcellularLocation>
</comment>
<feature type="coiled-coil region" evidence="14">
    <location>
        <begin position="20"/>
        <end position="134"/>
    </location>
</feature>
<dbReference type="Pfam" id="PF18414">
    <property type="entry name" value="zf_C2H2_10"/>
    <property type="match status" value="1"/>
</dbReference>
<dbReference type="Pfam" id="PF16516">
    <property type="entry name" value="CC2-LZ"/>
    <property type="match status" value="1"/>
</dbReference>
<sequence>MATRSTVMNGEVPRGHSGTLEETLQQMNLLIQENRDLKEALHQTNVSMKERFEDLSVWREKQREERSFLEDNLEKARGRLEALAAENQELQAKVEEQRGGGPAKSEMDALCSQMARMQAEKNDLVAMNSELQLKAGQRSDEDSFIEIIRVTDEGEVNMGDAAGEEKLSGKLEASMVSDLTVSQLLQSLRDETKRVERLQLELESSEARVAALQEKMICSESSTQTSLPPELPSNPPQPQGPSEVEGLRAQMVNLFNELQHAQNKLDKAEGMKKGLQDRCRVVEQDVVTLRAQLVEKQAVQTENERLRLQVDSMQAQSQLEQRKSGEERKNLGQLKEAYTKLAEDYEEVKKRESESVPGRVVEDLQAQLTAAEQALAAKQEHIDHMKQEIFQKEEELGTISVFQAQAEVYSSDFYAERAAREKIHEEKEHLAAELDYTKQRNMQLQEEMESLGRHSLNEMQKRHGPRGGNPHGGAAAQAGRGGDGRDWLQPVNIPEHVCPKCNVKLPDLDSLQIHIMDCII</sequence>
<keyword evidence="10 14" id="KW-0175">Coiled coil</keyword>
<comment type="function">
    <text evidence="13">May act by regulating membrane trafficking and cellular morphogenesis.</text>
</comment>
<dbReference type="Pfam" id="PF11577">
    <property type="entry name" value="NEMO"/>
    <property type="match status" value="1"/>
</dbReference>
<dbReference type="GO" id="GO:0005776">
    <property type="term" value="C:autophagosome"/>
    <property type="evidence" value="ECO:0007669"/>
    <property type="project" value="UniProtKB-SubCell"/>
</dbReference>
<dbReference type="GO" id="GO:0034067">
    <property type="term" value="P:protein localization to Golgi apparatus"/>
    <property type="evidence" value="ECO:0007669"/>
    <property type="project" value="TreeGrafter"/>
</dbReference>
<dbReference type="EMBL" id="JANIIK010000036">
    <property type="protein sequence ID" value="KAJ3612013.1"/>
    <property type="molecule type" value="Genomic_DNA"/>
</dbReference>
<dbReference type="PROSITE" id="PS51801">
    <property type="entry name" value="ZF_CCHC_NOA"/>
    <property type="match status" value="1"/>
</dbReference>
<dbReference type="GO" id="GO:0070530">
    <property type="term" value="F:K63-linked polyubiquitin modification-dependent protein binding"/>
    <property type="evidence" value="ECO:0007669"/>
    <property type="project" value="InterPro"/>
</dbReference>
<dbReference type="InterPro" id="IPR021063">
    <property type="entry name" value="NEMO_N"/>
</dbReference>
<accession>A0A9Q0IW57</accession>
<feature type="domain" description="CCHC NOA-type" evidence="16">
    <location>
        <begin position="490"/>
        <end position="520"/>
    </location>
</feature>
<dbReference type="PANTHER" id="PTHR31553:SF2">
    <property type="entry name" value="OPTINEURIN"/>
    <property type="match status" value="1"/>
</dbReference>
<dbReference type="Gene3D" id="1.20.5.390">
    <property type="entry name" value="L1 transposable element, trimerization domain"/>
    <property type="match status" value="2"/>
</dbReference>
<keyword evidence="5 13" id="KW-0479">Metal-binding</keyword>
<keyword evidence="7 12" id="KW-0863">Zinc-finger</keyword>
<evidence type="ECO:0000256" key="6">
    <source>
        <dbReference type="ARBA" id="ARBA00022753"/>
    </source>
</evidence>
<keyword evidence="8 13" id="KW-0862">Zinc</keyword>
<feature type="region of interest" description="Disordered" evidence="15">
    <location>
        <begin position="459"/>
        <end position="487"/>
    </location>
</feature>
<protein>
    <recommendedName>
        <fullName evidence="3 13">Optineurin</fullName>
    </recommendedName>
</protein>
<evidence type="ECO:0000256" key="1">
    <source>
        <dbReference type="ARBA" id="ARBA00004419"/>
    </source>
</evidence>
<evidence type="ECO:0000259" key="16">
    <source>
        <dbReference type="PROSITE" id="PS51801"/>
    </source>
</evidence>
<organism evidence="17 18">
    <name type="scientific">Muraenolepis orangiensis</name>
    <name type="common">Patagonian moray cod</name>
    <dbReference type="NCBI Taxonomy" id="630683"/>
    <lineage>
        <taxon>Eukaryota</taxon>
        <taxon>Metazoa</taxon>
        <taxon>Chordata</taxon>
        <taxon>Craniata</taxon>
        <taxon>Vertebrata</taxon>
        <taxon>Euteleostomi</taxon>
        <taxon>Actinopterygii</taxon>
        <taxon>Neopterygii</taxon>
        <taxon>Teleostei</taxon>
        <taxon>Neoteleostei</taxon>
        <taxon>Acanthomorphata</taxon>
        <taxon>Zeiogadaria</taxon>
        <taxon>Gadariae</taxon>
        <taxon>Gadiformes</taxon>
        <taxon>Muraenolepidoidei</taxon>
        <taxon>Muraenolepididae</taxon>
        <taxon>Muraenolepis</taxon>
    </lineage>
</organism>
<evidence type="ECO:0000256" key="8">
    <source>
        <dbReference type="ARBA" id="ARBA00022833"/>
    </source>
</evidence>
<dbReference type="GO" id="GO:0043122">
    <property type="term" value="P:regulation of canonical NF-kappaB signal transduction"/>
    <property type="evidence" value="ECO:0007669"/>
    <property type="project" value="TreeGrafter"/>
</dbReference>
<evidence type="ECO:0000256" key="10">
    <source>
        <dbReference type="ARBA" id="ARBA00023054"/>
    </source>
</evidence>
<dbReference type="AlphaFoldDB" id="A0A9Q0IW57"/>
<dbReference type="Gene3D" id="1.20.5.990">
    <property type="entry name" value="Nemo cc2-lz domain - 1d5 darpin complex"/>
    <property type="match status" value="1"/>
</dbReference>
<evidence type="ECO:0000256" key="9">
    <source>
        <dbReference type="ARBA" id="ARBA00023034"/>
    </source>
</evidence>
<dbReference type="InterPro" id="IPR032419">
    <property type="entry name" value="CC2-LZ_dom"/>
</dbReference>
<evidence type="ECO:0000256" key="15">
    <source>
        <dbReference type="SAM" id="MobiDB-lite"/>
    </source>
</evidence>
<dbReference type="GO" id="GO:0008270">
    <property type="term" value="F:zinc ion binding"/>
    <property type="evidence" value="ECO:0007669"/>
    <property type="project" value="UniProtKB-KW"/>
</dbReference>
<keyword evidence="6 13" id="KW-0967">Endosome</keyword>
<proteinExistence type="predicted"/>
<evidence type="ECO:0000256" key="11">
    <source>
        <dbReference type="ARBA" id="ARBA00023329"/>
    </source>
</evidence>